<reference evidence="2" key="1">
    <citation type="submission" date="2021-05" db="EMBL/GenBank/DDBJ databases">
        <authorList>
            <person name="Alioto T."/>
            <person name="Alioto T."/>
            <person name="Gomez Garrido J."/>
        </authorList>
    </citation>
    <scope>NUCLEOTIDE SEQUENCE</scope>
</reference>
<dbReference type="AlphaFoldDB" id="A0A8D8XF08"/>
<sequence>MVNWLLRRWICFSIFRIHFGLLFFFGLLRLSLHLMLCHSAAVLPTQYTIFLTSSMPFTSVSLSRSSTVLFIRSIVALSFFTFFITGTGGRFAKSIPVYWSRCLLRMFAMA</sequence>
<accession>A0A8D8XF08</accession>
<proteinExistence type="predicted"/>
<evidence type="ECO:0000256" key="1">
    <source>
        <dbReference type="SAM" id="Phobius"/>
    </source>
</evidence>
<keyword evidence="1" id="KW-0812">Transmembrane</keyword>
<feature type="transmembrane region" description="Helical" evidence="1">
    <location>
        <begin position="6"/>
        <end position="28"/>
    </location>
</feature>
<protein>
    <submittedName>
        <fullName evidence="2">Uncharacterized protein</fullName>
    </submittedName>
</protein>
<name>A0A8D8XF08_9HEMI</name>
<evidence type="ECO:0000313" key="2">
    <source>
        <dbReference type="EMBL" id="CAG6693003.1"/>
    </source>
</evidence>
<feature type="transmembrane region" description="Helical" evidence="1">
    <location>
        <begin position="35"/>
        <end position="57"/>
    </location>
</feature>
<feature type="transmembrane region" description="Helical" evidence="1">
    <location>
        <begin position="69"/>
        <end position="91"/>
    </location>
</feature>
<keyword evidence="1" id="KW-0472">Membrane</keyword>
<organism evidence="2">
    <name type="scientific">Cacopsylla melanoneura</name>
    <dbReference type="NCBI Taxonomy" id="428564"/>
    <lineage>
        <taxon>Eukaryota</taxon>
        <taxon>Metazoa</taxon>
        <taxon>Ecdysozoa</taxon>
        <taxon>Arthropoda</taxon>
        <taxon>Hexapoda</taxon>
        <taxon>Insecta</taxon>
        <taxon>Pterygota</taxon>
        <taxon>Neoptera</taxon>
        <taxon>Paraneoptera</taxon>
        <taxon>Hemiptera</taxon>
        <taxon>Sternorrhyncha</taxon>
        <taxon>Psylloidea</taxon>
        <taxon>Psyllidae</taxon>
        <taxon>Psyllinae</taxon>
        <taxon>Cacopsylla</taxon>
    </lineage>
</organism>
<keyword evidence="1" id="KW-1133">Transmembrane helix</keyword>
<dbReference type="EMBL" id="HBUF01310158">
    <property type="protein sequence ID" value="CAG6693003.1"/>
    <property type="molecule type" value="Transcribed_RNA"/>
</dbReference>